<feature type="transmembrane region" description="Helical" evidence="10">
    <location>
        <begin position="99"/>
        <end position="121"/>
    </location>
</feature>
<dbReference type="InterPro" id="IPR035965">
    <property type="entry name" value="PAS-like_dom_sf"/>
</dbReference>
<keyword evidence="10" id="KW-0812">Transmembrane</keyword>
<evidence type="ECO:0000256" key="8">
    <source>
        <dbReference type="ARBA" id="ARBA00023012"/>
    </source>
</evidence>
<keyword evidence="6 13" id="KW-0418">Kinase</keyword>
<comment type="caution">
    <text evidence="13">The sequence shown here is derived from an EMBL/GenBank/DDBJ whole genome shotgun (WGS) entry which is preliminary data.</text>
</comment>
<sequence length="948" mass="105484">MHIQPILGANNNKLSYQLQRSLSVFETWGFGVTSHIGWITVAPVLCTALGANAILLCLPGVIVGILLNLQVQCLGKHWTDMSGGTPNYAARLLKNYSGLGRYVAIGYFVGWASVPVVYAIALTDLIKANLEPFGIACPEMALKIGFTCIVFVVAFSGTRALAILHLFLVVPAIASILAFCLQGLWWLTLSNTSSSFFHAMETRESTSLQFVDWAKWYFIATWNIYSCETTSSFVAESQCPKDTLQFLTVASWLMPLIFLGCTWVLAQPATATGQGNTYLSLLAVSQAFWGQSASILVTLLMAFSSLLASASAVCILPRILYQLSLDGRMSPVFAVVSKRGVLAPALVFTFLCSVLNLVWGDLTRIVMITNTGYLASITSFHLGLWLCRGRPEVRWAWLSLLFFIVEVVVLVVGGLAWSWQDFLIGLFLPIIILIVDAAIRHIQFAPFHPRWWIERCNTQPIGLFQDFIAIQVIVLVLLTCTATIISWWFSARVNSSTGEIKADLLIVLLATVAFVAVAIACWTTLPQIASIAEARQLAESRFITALDTVPDTVLVLDKNGAITQANPSAENLLGMSINQLTGHYLSEFLSDLDALPTYWQSTSEHSLQNFPNQIVETTVSQRTNHQNQEYIVFLRDISERKLSEETLRHSEATLRQQATELEQTLQELKSAQSQLIQSEKMSSLGQLVAGVAHEINNPVNFIYGNLIHLDNYTQDLLALVQLYQQEYPKSTPNILNFIAHIDLDFLQEDVPKSLNSMKVGAQRIREIVLTLRNFSRLDEADMKPVDIHEGLESTLLILKSFLRKKSEQTEIEVIKEYGNLPQVECYAGQLNQVFMNILTNAIDALHQQESEWLKQKREKHPSRITIQTKIEHNSHVAILIKDNGPGMSPEVKARLFDPFFTTKPVGKGTGLGLSICYQIVVEKHGGRLECISQLGQGTEFLIEIPIKQ</sequence>
<dbReference type="SMART" id="SM00091">
    <property type="entry name" value="PAS"/>
    <property type="match status" value="1"/>
</dbReference>
<dbReference type="CDD" id="cd00082">
    <property type="entry name" value="HisKA"/>
    <property type="match status" value="1"/>
</dbReference>
<feature type="transmembrane region" description="Helical" evidence="10">
    <location>
        <begin position="303"/>
        <end position="321"/>
    </location>
</feature>
<dbReference type="GO" id="GO:0006355">
    <property type="term" value="P:regulation of DNA-templated transcription"/>
    <property type="evidence" value="ECO:0007669"/>
    <property type="project" value="InterPro"/>
</dbReference>
<dbReference type="Proteomes" id="UP000076925">
    <property type="component" value="Unassembled WGS sequence"/>
</dbReference>
<dbReference type="GO" id="GO:0005524">
    <property type="term" value="F:ATP binding"/>
    <property type="evidence" value="ECO:0007669"/>
    <property type="project" value="UniProtKB-KW"/>
</dbReference>
<evidence type="ECO:0000256" key="5">
    <source>
        <dbReference type="ARBA" id="ARBA00022741"/>
    </source>
</evidence>
<evidence type="ECO:0000313" key="14">
    <source>
        <dbReference type="Proteomes" id="UP000076925"/>
    </source>
</evidence>
<feature type="transmembrane region" description="Helical" evidence="10">
    <location>
        <begin position="133"/>
        <end position="155"/>
    </location>
</feature>
<protein>
    <recommendedName>
        <fullName evidence="2">histidine kinase</fullName>
        <ecNumber evidence="2">2.7.13.3</ecNumber>
    </recommendedName>
</protein>
<dbReference type="Pfam" id="PF00989">
    <property type="entry name" value="PAS"/>
    <property type="match status" value="1"/>
</dbReference>
<keyword evidence="7" id="KW-0067">ATP-binding</keyword>
<comment type="catalytic activity">
    <reaction evidence="1">
        <text>ATP + protein L-histidine = ADP + protein N-phospho-L-histidine.</text>
        <dbReference type="EC" id="2.7.13.3"/>
    </reaction>
</comment>
<feature type="transmembrane region" description="Helical" evidence="10">
    <location>
        <begin position="162"/>
        <end position="187"/>
    </location>
</feature>
<name>A0A139WU84_9CYAN</name>
<dbReference type="Gene3D" id="1.20.1740.10">
    <property type="entry name" value="Amino acid/polyamine transporter I"/>
    <property type="match status" value="1"/>
</dbReference>
<evidence type="ECO:0000256" key="9">
    <source>
        <dbReference type="SAM" id="Coils"/>
    </source>
</evidence>
<keyword evidence="3" id="KW-0597">Phosphoprotein</keyword>
<proteinExistence type="predicted"/>
<dbReference type="InterPro" id="IPR005467">
    <property type="entry name" value="His_kinase_dom"/>
</dbReference>
<feature type="transmembrane region" description="Helical" evidence="10">
    <location>
        <begin position="504"/>
        <end position="525"/>
    </location>
</feature>
<feature type="domain" description="PAS" evidence="12">
    <location>
        <begin position="538"/>
        <end position="589"/>
    </location>
</feature>
<evidence type="ECO:0000256" key="6">
    <source>
        <dbReference type="ARBA" id="ARBA00022777"/>
    </source>
</evidence>
<feature type="transmembrane region" description="Helical" evidence="10">
    <location>
        <begin position="36"/>
        <end position="69"/>
    </location>
</feature>
<evidence type="ECO:0000259" key="12">
    <source>
        <dbReference type="PROSITE" id="PS50112"/>
    </source>
</evidence>
<evidence type="ECO:0000256" key="7">
    <source>
        <dbReference type="ARBA" id="ARBA00022840"/>
    </source>
</evidence>
<feature type="transmembrane region" description="Helical" evidence="10">
    <location>
        <begin position="395"/>
        <end position="416"/>
    </location>
</feature>
<keyword evidence="9" id="KW-0175">Coiled coil</keyword>
<accession>A0A139WU84</accession>
<dbReference type="EMBL" id="ANNX02000047">
    <property type="protein sequence ID" value="KYC35996.1"/>
    <property type="molecule type" value="Genomic_DNA"/>
</dbReference>
<dbReference type="Pfam" id="PF02518">
    <property type="entry name" value="HATPase_c"/>
    <property type="match status" value="1"/>
</dbReference>
<dbReference type="SUPFAM" id="SSF55785">
    <property type="entry name" value="PYP-like sensor domain (PAS domain)"/>
    <property type="match status" value="1"/>
</dbReference>
<evidence type="ECO:0000256" key="3">
    <source>
        <dbReference type="ARBA" id="ARBA00022553"/>
    </source>
</evidence>
<feature type="transmembrane region" description="Helical" evidence="10">
    <location>
        <begin position="422"/>
        <end position="442"/>
    </location>
</feature>
<dbReference type="InterPro" id="IPR036097">
    <property type="entry name" value="HisK_dim/P_sf"/>
</dbReference>
<dbReference type="Gene3D" id="3.30.450.20">
    <property type="entry name" value="PAS domain"/>
    <property type="match status" value="1"/>
</dbReference>
<dbReference type="EC" id="2.7.13.3" evidence="2"/>
<dbReference type="PROSITE" id="PS50109">
    <property type="entry name" value="HIS_KIN"/>
    <property type="match status" value="1"/>
</dbReference>
<gene>
    <name evidence="13" type="ORF">WA1_40325</name>
</gene>
<evidence type="ECO:0000256" key="4">
    <source>
        <dbReference type="ARBA" id="ARBA00022679"/>
    </source>
</evidence>
<dbReference type="NCBIfam" id="TIGR00229">
    <property type="entry name" value="sensory_box"/>
    <property type="match status" value="1"/>
</dbReference>
<dbReference type="AlphaFoldDB" id="A0A139WU84"/>
<dbReference type="SMART" id="SM00388">
    <property type="entry name" value="HisKA"/>
    <property type="match status" value="1"/>
</dbReference>
<dbReference type="InterPro" id="IPR004358">
    <property type="entry name" value="Sig_transdc_His_kin-like_C"/>
</dbReference>
<dbReference type="CDD" id="cd00130">
    <property type="entry name" value="PAS"/>
    <property type="match status" value="1"/>
</dbReference>
<keyword evidence="10" id="KW-1133">Transmembrane helix</keyword>
<dbReference type="InterPro" id="IPR000014">
    <property type="entry name" value="PAS"/>
</dbReference>
<feature type="transmembrane region" description="Helical" evidence="10">
    <location>
        <begin position="341"/>
        <end position="359"/>
    </location>
</feature>
<keyword evidence="5" id="KW-0547">Nucleotide-binding</keyword>
<organism evidence="13 14">
    <name type="scientific">Scytonema hofmannii PCC 7110</name>
    <dbReference type="NCBI Taxonomy" id="128403"/>
    <lineage>
        <taxon>Bacteria</taxon>
        <taxon>Bacillati</taxon>
        <taxon>Cyanobacteriota</taxon>
        <taxon>Cyanophyceae</taxon>
        <taxon>Nostocales</taxon>
        <taxon>Scytonemataceae</taxon>
        <taxon>Scytonema</taxon>
    </lineage>
</organism>
<dbReference type="InterPro" id="IPR013767">
    <property type="entry name" value="PAS_fold"/>
</dbReference>
<dbReference type="GO" id="GO:0000155">
    <property type="term" value="F:phosphorelay sensor kinase activity"/>
    <property type="evidence" value="ECO:0007669"/>
    <property type="project" value="InterPro"/>
</dbReference>
<dbReference type="RefSeq" id="WP_017748647.1">
    <property type="nucleotide sequence ID" value="NZ_KQ976354.1"/>
</dbReference>
<feature type="transmembrane region" description="Helical" evidence="10">
    <location>
        <begin position="246"/>
        <end position="266"/>
    </location>
</feature>
<dbReference type="SUPFAM" id="SSF47384">
    <property type="entry name" value="Homodimeric domain of signal transducing histidine kinase"/>
    <property type="match status" value="1"/>
</dbReference>
<dbReference type="PANTHER" id="PTHR43065:SF50">
    <property type="entry name" value="HISTIDINE KINASE"/>
    <property type="match status" value="1"/>
</dbReference>
<dbReference type="OrthoDB" id="9773246at2"/>
<evidence type="ECO:0000256" key="1">
    <source>
        <dbReference type="ARBA" id="ARBA00000085"/>
    </source>
</evidence>
<dbReference type="STRING" id="128403.WA1_40325"/>
<feature type="domain" description="Histidine kinase" evidence="11">
    <location>
        <begin position="690"/>
        <end position="948"/>
    </location>
</feature>
<dbReference type="SMART" id="SM00387">
    <property type="entry name" value="HATPase_c"/>
    <property type="match status" value="1"/>
</dbReference>
<feature type="transmembrane region" description="Helical" evidence="10">
    <location>
        <begin position="365"/>
        <end position="386"/>
    </location>
</feature>
<dbReference type="InterPro" id="IPR036890">
    <property type="entry name" value="HATPase_C_sf"/>
</dbReference>
<dbReference type="PROSITE" id="PS50112">
    <property type="entry name" value="PAS"/>
    <property type="match status" value="1"/>
</dbReference>
<dbReference type="SUPFAM" id="SSF55874">
    <property type="entry name" value="ATPase domain of HSP90 chaperone/DNA topoisomerase II/histidine kinase"/>
    <property type="match status" value="1"/>
</dbReference>
<dbReference type="PRINTS" id="PR00344">
    <property type="entry name" value="BCTRLSENSOR"/>
</dbReference>
<feature type="coiled-coil region" evidence="9">
    <location>
        <begin position="647"/>
        <end position="681"/>
    </location>
</feature>
<evidence type="ECO:0000256" key="10">
    <source>
        <dbReference type="SAM" id="Phobius"/>
    </source>
</evidence>
<dbReference type="Gene3D" id="3.30.565.10">
    <property type="entry name" value="Histidine kinase-like ATPase, C-terminal domain"/>
    <property type="match status" value="1"/>
</dbReference>
<evidence type="ECO:0000313" key="13">
    <source>
        <dbReference type="EMBL" id="KYC35996.1"/>
    </source>
</evidence>
<keyword evidence="8" id="KW-0902">Two-component regulatory system</keyword>
<dbReference type="Gene3D" id="1.10.287.130">
    <property type="match status" value="1"/>
</dbReference>
<feature type="transmembrane region" description="Helical" evidence="10">
    <location>
        <begin position="463"/>
        <end position="489"/>
    </location>
</feature>
<reference evidence="13 14" key="1">
    <citation type="journal article" date="2013" name="Genome Biol. Evol.">
        <title>Genomes of Stigonematalean cyanobacteria (subsection V) and the evolution of oxygenic photosynthesis from prokaryotes to plastids.</title>
        <authorList>
            <person name="Dagan T."/>
            <person name="Roettger M."/>
            <person name="Stucken K."/>
            <person name="Landan G."/>
            <person name="Koch R."/>
            <person name="Major P."/>
            <person name="Gould S.B."/>
            <person name="Goremykin V.V."/>
            <person name="Rippka R."/>
            <person name="Tandeau de Marsac N."/>
            <person name="Gugger M."/>
            <person name="Lockhart P.J."/>
            <person name="Allen J.F."/>
            <person name="Brune I."/>
            <person name="Maus I."/>
            <person name="Puhler A."/>
            <person name="Martin W.F."/>
        </authorList>
    </citation>
    <scope>NUCLEOTIDE SEQUENCE [LARGE SCALE GENOMIC DNA]</scope>
    <source>
        <strain evidence="13 14">PCC 7110</strain>
    </source>
</reference>
<dbReference type="InterPro" id="IPR003594">
    <property type="entry name" value="HATPase_dom"/>
</dbReference>
<evidence type="ECO:0000256" key="2">
    <source>
        <dbReference type="ARBA" id="ARBA00012438"/>
    </source>
</evidence>
<keyword evidence="14" id="KW-1185">Reference proteome</keyword>
<dbReference type="InterPro" id="IPR003661">
    <property type="entry name" value="HisK_dim/P_dom"/>
</dbReference>
<keyword evidence="4" id="KW-0808">Transferase</keyword>
<keyword evidence="10" id="KW-0472">Membrane</keyword>
<evidence type="ECO:0000259" key="11">
    <source>
        <dbReference type="PROSITE" id="PS50109"/>
    </source>
</evidence>
<dbReference type="PANTHER" id="PTHR43065">
    <property type="entry name" value="SENSOR HISTIDINE KINASE"/>
    <property type="match status" value="1"/>
</dbReference>